<evidence type="ECO:0000313" key="3">
    <source>
        <dbReference type="Proteomes" id="UP000294530"/>
    </source>
</evidence>
<reference evidence="2 3" key="1">
    <citation type="journal article" date="2021" name="Genome Biol.">
        <title>AFLAP: assembly-free linkage analysis pipeline using k-mers from genome sequencing data.</title>
        <authorList>
            <person name="Fletcher K."/>
            <person name="Zhang L."/>
            <person name="Gil J."/>
            <person name="Han R."/>
            <person name="Cavanaugh K."/>
            <person name="Michelmore R."/>
        </authorList>
    </citation>
    <scope>NUCLEOTIDE SEQUENCE [LARGE SCALE GENOMIC DNA]</scope>
    <source>
        <strain evidence="2 3">SF5</strain>
    </source>
</reference>
<keyword evidence="1" id="KW-0732">Signal</keyword>
<proteinExistence type="predicted"/>
<organism evidence="2 3">
    <name type="scientific">Bremia lactucae</name>
    <name type="common">Lettuce downy mildew</name>
    <dbReference type="NCBI Taxonomy" id="4779"/>
    <lineage>
        <taxon>Eukaryota</taxon>
        <taxon>Sar</taxon>
        <taxon>Stramenopiles</taxon>
        <taxon>Oomycota</taxon>
        <taxon>Peronosporomycetes</taxon>
        <taxon>Peronosporales</taxon>
        <taxon>Peronosporaceae</taxon>
        <taxon>Bremia</taxon>
    </lineage>
</organism>
<protein>
    <recommendedName>
        <fullName evidence="4">RxLR effector protein</fullName>
    </recommendedName>
</protein>
<name>A0A976FLX9_BRELC</name>
<dbReference type="KEGG" id="blac:94353189"/>
<dbReference type="AlphaFoldDB" id="A0A976FLX9"/>
<dbReference type="RefSeq" id="XP_067818612.1">
    <property type="nucleotide sequence ID" value="XM_067967518.1"/>
</dbReference>
<accession>A0A976FLX9</accession>
<evidence type="ECO:0000256" key="1">
    <source>
        <dbReference type="SAM" id="SignalP"/>
    </source>
</evidence>
<feature type="chain" id="PRO_5037469312" description="RxLR effector protein" evidence="1">
    <location>
        <begin position="21"/>
        <end position="185"/>
    </location>
</feature>
<sequence length="185" mass="20616">MRVYHFALLAAAISITNTLASTADELTTHNEGTNFVTRLRVPSDKSIANNDEERVLSRLKGFLQEMGSANTPSHSFKNAYVALPGKNDDVATKTLEKWVNSNSENVIPTSANLMSALQLSDIDLAKALITAKFSNKLDKEFLSLLQREFVKEIVKKQNPNDPVAQLLKESFPKIYRNALNQHQKS</sequence>
<dbReference type="GeneID" id="94353189"/>
<gene>
    <name evidence="2" type="ORF">CCR75_009479</name>
</gene>
<feature type="signal peptide" evidence="1">
    <location>
        <begin position="1"/>
        <end position="20"/>
    </location>
</feature>
<dbReference type="Proteomes" id="UP000294530">
    <property type="component" value="Unassembled WGS sequence"/>
</dbReference>
<keyword evidence="3" id="KW-1185">Reference proteome</keyword>
<evidence type="ECO:0008006" key="4">
    <source>
        <dbReference type="Google" id="ProtNLM"/>
    </source>
</evidence>
<comment type="caution">
    <text evidence="2">The sequence shown here is derived from an EMBL/GenBank/DDBJ whole genome shotgun (WGS) entry which is preliminary data.</text>
</comment>
<dbReference type="EMBL" id="SHOA02000012">
    <property type="protein sequence ID" value="TDH69113.1"/>
    <property type="molecule type" value="Genomic_DNA"/>
</dbReference>
<evidence type="ECO:0000313" key="2">
    <source>
        <dbReference type="EMBL" id="TDH69113.1"/>
    </source>
</evidence>